<dbReference type="Proteomes" id="UP000679779">
    <property type="component" value="Unassembled WGS sequence"/>
</dbReference>
<comment type="caution">
    <text evidence="7">The sequence shown here is derived from an EMBL/GenBank/DDBJ whole genome shotgun (WGS) entry which is preliminary data.</text>
</comment>
<keyword evidence="7" id="KW-0282">Flagellum</keyword>
<dbReference type="CDD" id="cd16098">
    <property type="entry name" value="FliS"/>
    <property type="match status" value="1"/>
</dbReference>
<accession>A0A919XK86</accession>
<dbReference type="GO" id="GO:0044780">
    <property type="term" value="P:bacterial-type flagellum assembly"/>
    <property type="evidence" value="ECO:0007669"/>
    <property type="project" value="InterPro"/>
</dbReference>
<dbReference type="SUPFAM" id="SSF101116">
    <property type="entry name" value="Flagellar export chaperone FliS"/>
    <property type="match status" value="1"/>
</dbReference>
<keyword evidence="7" id="KW-0969">Cilium</keyword>
<dbReference type="GO" id="GO:0071973">
    <property type="term" value="P:bacterial-type flagellum-dependent cell motility"/>
    <property type="evidence" value="ECO:0007669"/>
    <property type="project" value="TreeGrafter"/>
</dbReference>
<keyword evidence="4 6" id="KW-1005">Bacterial flagellum biogenesis</keyword>
<evidence type="ECO:0000256" key="2">
    <source>
        <dbReference type="ARBA" id="ARBA00008787"/>
    </source>
</evidence>
<evidence type="ECO:0000256" key="3">
    <source>
        <dbReference type="ARBA" id="ARBA00022490"/>
    </source>
</evidence>
<proteinExistence type="inferred from homology"/>
<evidence type="ECO:0000256" key="6">
    <source>
        <dbReference type="PIRNR" id="PIRNR039090"/>
    </source>
</evidence>
<dbReference type="NCBIfam" id="TIGR00208">
    <property type="entry name" value="fliS"/>
    <property type="match status" value="1"/>
</dbReference>
<sequence>MQNAVQQQYLKVQVETASPGELTLMLYQEMNKSLLIAKRLYAQNQFEEMNESLHKVRTILNELIITLNMKYEIAQNLHQLYDFYIRHIADFMIQRDEKMLDDVIEFAQGMVETWKKALLSLKKGGN</sequence>
<dbReference type="GO" id="GO:0005829">
    <property type="term" value="C:cytosol"/>
    <property type="evidence" value="ECO:0007669"/>
    <property type="project" value="UniProtKB-SubCell"/>
</dbReference>
<gene>
    <name evidence="7" type="primary">fliS</name>
    <name evidence="7" type="ORF">J2TS6_44400</name>
</gene>
<name>A0A919XK86_9BACL</name>
<evidence type="ECO:0000313" key="7">
    <source>
        <dbReference type="EMBL" id="GIO33299.1"/>
    </source>
</evidence>
<protein>
    <recommendedName>
        <fullName evidence="6">Flagellar secretion chaperone FliS</fullName>
    </recommendedName>
</protein>
<keyword evidence="3 6" id="KW-0963">Cytoplasm</keyword>
<keyword evidence="8" id="KW-1185">Reference proteome</keyword>
<dbReference type="Pfam" id="PF02561">
    <property type="entry name" value="FliS"/>
    <property type="match status" value="1"/>
</dbReference>
<dbReference type="PANTHER" id="PTHR34773">
    <property type="entry name" value="FLAGELLAR SECRETION CHAPERONE FLIS"/>
    <property type="match status" value="1"/>
</dbReference>
<dbReference type="AlphaFoldDB" id="A0A919XK86"/>
<evidence type="ECO:0000256" key="1">
    <source>
        <dbReference type="ARBA" id="ARBA00004514"/>
    </source>
</evidence>
<evidence type="ECO:0000313" key="8">
    <source>
        <dbReference type="Proteomes" id="UP000679779"/>
    </source>
</evidence>
<dbReference type="RefSeq" id="WP_160044095.1">
    <property type="nucleotide sequence ID" value="NZ_BORQ01000005.1"/>
</dbReference>
<dbReference type="PANTHER" id="PTHR34773:SF1">
    <property type="entry name" value="FLAGELLAR SECRETION CHAPERONE FLIS"/>
    <property type="match status" value="1"/>
</dbReference>
<dbReference type="InterPro" id="IPR036584">
    <property type="entry name" value="FliS_sf"/>
</dbReference>
<keyword evidence="5" id="KW-0143">Chaperone</keyword>
<evidence type="ECO:0000256" key="5">
    <source>
        <dbReference type="ARBA" id="ARBA00023186"/>
    </source>
</evidence>
<dbReference type="PIRSF" id="PIRSF039090">
    <property type="entry name" value="Flis"/>
    <property type="match status" value="1"/>
</dbReference>
<evidence type="ECO:0000256" key="4">
    <source>
        <dbReference type="ARBA" id="ARBA00022795"/>
    </source>
</evidence>
<dbReference type="InterPro" id="IPR003713">
    <property type="entry name" value="FliS"/>
</dbReference>
<dbReference type="EMBL" id="BORQ01000005">
    <property type="protein sequence ID" value="GIO33299.1"/>
    <property type="molecule type" value="Genomic_DNA"/>
</dbReference>
<organism evidence="7 8">
    <name type="scientific">Paenibacillus albilobatus</name>
    <dbReference type="NCBI Taxonomy" id="2716884"/>
    <lineage>
        <taxon>Bacteria</taxon>
        <taxon>Bacillati</taxon>
        <taxon>Bacillota</taxon>
        <taxon>Bacilli</taxon>
        <taxon>Bacillales</taxon>
        <taxon>Paenibacillaceae</taxon>
        <taxon>Paenibacillus</taxon>
    </lineage>
</organism>
<keyword evidence="7" id="KW-0966">Cell projection</keyword>
<dbReference type="Gene3D" id="1.20.120.340">
    <property type="entry name" value="Flagellar protein FliS"/>
    <property type="match status" value="1"/>
</dbReference>
<reference evidence="7" key="1">
    <citation type="submission" date="2021-03" db="EMBL/GenBank/DDBJ databases">
        <title>Antimicrobial resistance genes in bacteria isolated from Japanese honey, and their potential for conferring macrolide and lincosamide resistance in the American foulbrood pathogen Paenibacillus larvae.</title>
        <authorList>
            <person name="Okamoto M."/>
            <person name="Kumagai M."/>
            <person name="Kanamori H."/>
            <person name="Takamatsu D."/>
        </authorList>
    </citation>
    <scope>NUCLEOTIDE SEQUENCE</scope>
    <source>
        <strain evidence="7">J2TS6</strain>
    </source>
</reference>
<comment type="subcellular location">
    <subcellularLocation>
        <location evidence="1 6">Cytoplasm</location>
        <location evidence="1 6">Cytosol</location>
    </subcellularLocation>
</comment>
<comment type="similarity">
    <text evidence="2 6">Belongs to the FliS family.</text>
</comment>